<keyword evidence="1" id="KW-0802">TPR repeat</keyword>
<name>A0A4Y6Q1J6_PERCE</name>
<reference evidence="3 4" key="1">
    <citation type="submission" date="2019-06" db="EMBL/GenBank/DDBJ databases">
        <title>Persicimonas caeni gen. nov., sp. nov., a predatory bacterium isolated from solar saltern.</title>
        <authorList>
            <person name="Wang S."/>
        </authorList>
    </citation>
    <scope>NUCLEOTIDE SEQUENCE [LARGE SCALE GENOMIC DNA]</scope>
    <source>
        <strain evidence="3 4">YN101</strain>
    </source>
</reference>
<protein>
    <recommendedName>
        <fullName evidence="5">Tetratricopeptide repeat protein</fullName>
    </recommendedName>
</protein>
<feature type="compositionally biased region" description="Polar residues" evidence="2">
    <location>
        <begin position="84"/>
        <end position="96"/>
    </location>
</feature>
<dbReference type="InterPro" id="IPR011990">
    <property type="entry name" value="TPR-like_helical_dom_sf"/>
</dbReference>
<feature type="repeat" description="TPR" evidence="1">
    <location>
        <begin position="15"/>
        <end position="48"/>
    </location>
</feature>
<sequence>MLGGVVACEDPQQTQTQAFEYAEAHYRAGDYDAALDGYQAFLEAYPQSPLAETAELRIRCIHREVRSVLMRKDMPRPRYVGAANQKQASNGAQKSSTNRTPQPNNRLNNNENKQDTD</sequence>
<dbReference type="PROSITE" id="PS50005">
    <property type="entry name" value="TPR"/>
    <property type="match status" value="1"/>
</dbReference>
<dbReference type="OrthoDB" id="5525901at2"/>
<proteinExistence type="predicted"/>
<evidence type="ECO:0000313" key="3">
    <source>
        <dbReference type="EMBL" id="QDG54471.1"/>
    </source>
</evidence>
<dbReference type="Pfam" id="PF13428">
    <property type="entry name" value="TPR_14"/>
    <property type="match status" value="1"/>
</dbReference>
<dbReference type="SUPFAM" id="SSF48452">
    <property type="entry name" value="TPR-like"/>
    <property type="match status" value="1"/>
</dbReference>
<dbReference type="AlphaFoldDB" id="A0A4Y6Q1J6"/>
<accession>A0A4Y6Q1J6</accession>
<gene>
    <name evidence="3" type="ORF">FIV42_28115</name>
</gene>
<evidence type="ECO:0000256" key="1">
    <source>
        <dbReference type="PROSITE-ProRule" id="PRU00339"/>
    </source>
</evidence>
<feature type="compositionally biased region" description="Low complexity" evidence="2">
    <location>
        <begin position="97"/>
        <end position="111"/>
    </location>
</feature>
<dbReference type="Gene3D" id="1.25.40.10">
    <property type="entry name" value="Tetratricopeptide repeat domain"/>
    <property type="match status" value="1"/>
</dbReference>
<organism evidence="3 4">
    <name type="scientific">Persicimonas caeni</name>
    <dbReference type="NCBI Taxonomy" id="2292766"/>
    <lineage>
        <taxon>Bacteria</taxon>
        <taxon>Deltaproteobacteria</taxon>
        <taxon>Bradymonadales</taxon>
        <taxon>Bradymonadaceae</taxon>
        <taxon>Persicimonas</taxon>
    </lineage>
</organism>
<evidence type="ECO:0000313" key="4">
    <source>
        <dbReference type="Proteomes" id="UP000315995"/>
    </source>
</evidence>
<accession>A0A5B8YCL4</accession>
<dbReference type="RefSeq" id="WP_141200915.1">
    <property type="nucleotide sequence ID" value="NZ_CP041186.1"/>
</dbReference>
<evidence type="ECO:0000256" key="2">
    <source>
        <dbReference type="SAM" id="MobiDB-lite"/>
    </source>
</evidence>
<feature type="region of interest" description="Disordered" evidence="2">
    <location>
        <begin position="72"/>
        <end position="117"/>
    </location>
</feature>
<keyword evidence="4" id="KW-1185">Reference proteome</keyword>
<dbReference type="InterPro" id="IPR019734">
    <property type="entry name" value="TPR_rpt"/>
</dbReference>
<evidence type="ECO:0008006" key="5">
    <source>
        <dbReference type="Google" id="ProtNLM"/>
    </source>
</evidence>
<dbReference type="EMBL" id="CP041186">
    <property type="protein sequence ID" value="QDG54471.1"/>
    <property type="molecule type" value="Genomic_DNA"/>
</dbReference>
<dbReference type="Proteomes" id="UP000315995">
    <property type="component" value="Chromosome"/>
</dbReference>